<dbReference type="GeneID" id="91567637"/>
<evidence type="ECO:0000313" key="2">
    <source>
        <dbReference type="EMBL" id="MBP2401293.1"/>
    </source>
</evidence>
<feature type="chain" id="PRO_5046937105" evidence="1">
    <location>
        <begin position="30"/>
        <end position="200"/>
    </location>
</feature>
<protein>
    <submittedName>
        <fullName evidence="2">Uncharacterized protein</fullName>
    </submittedName>
</protein>
<evidence type="ECO:0000256" key="1">
    <source>
        <dbReference type="SAM" id="SignalP"/>
    </source>
</evidence>
<name>A0ABS4Y020_9ACTN</name>
<reference evidence="2 3" key="1">
    <citation type="submission" date="2021-03" db="EMBL/GenBank/DDBJ databases">
        <title>Sequencing the genomes of 1000 actinobacteria strains.</title>
        <authorList>
            <person name="Klenk H.-P."/>
        </authorList>
    </citation>
    <scope>NUCLEOTIDE SEQUENCE [LARGE SCALE GENOMIC DNA]</scope>
    <source>
        <strain evidence="2 3">DSM 41480</strain>
    </source>
</reference>
<keyword evidence="3" id="KW-1185">Reference proteome</keyword>
<proteinExistence type="predicted"/>
<evidence type="ECO:0000313" key="3">
    <source>
        <dbReference type="Proteomes" id="UP001519291"/>
    </source>
</evidence>
<dbReference type="RefSeq" id="WP_130880854.1">
    <property type="nucleotide sequence ID" value="NZ_JAGIOH010000001.1"/>
</dbReference>
<comment type="caution">
    <text evidence="2">The sequence shown here is derived from an EMBL/GenBank/DDBJ whole genome shotgun (WGS) entry which is preliminary data.</text>
</comment>
<gene>
    <name evidence="2" type="ORF">JO379_000762</name>
</gene>
<dbReference type="Proteomes" id="UP001519291">
    <property type="component" value="Unassembled WGS sequence"/>
</dbReference>
<organism evidence="2 3">
    <name type="scientific">Streptomyces syringium</name>
    <dbReference type="NCBI Taxonomy" id="76729"/>
    <lineage>
        <taxon>Bacteria</taxon>
        <taxon>Bacillati</taxon>
        <taxon>Actinomycetota</taxon>
        <taxon>Actinomycetes</taxon>
        <taxon>Kitasatosporales</taxon>
        <taxon>Streptomycetaceae</taxon>
        <taxon>Streptomyces</taxon>
    </lineage>
</organism>
<keyword evidence="1" id="KW-0732">Signal</keyword>
<sequence length="200" mass="19664">MGATRGTSLFVVGAVLGSLALGTAGGTAAATARSAAPGTVDTAASAPSADELRKAAGEALRAMDEDSTLQEAAETVRRCSAAGLPEEPGGDCAETRQHHDSLLRARADLEKQAAEQAPDHAAITRAAELADAARNELLARQAGNGPEDGTRDGNRDGAADGVGGLLALVTSVVSGLLGTATGLLGSVTGLLTGLVSSLPG</sequence>
<accession>A0ABS4Y020</accession>
<feature type="signal peptide" evidence="1">
    <location>
        <begin position="1"/>
        <end position="29"/>
    </location>
</feature>
<dbReference type="EMBL" id="JAGIOH010000001">
    <property type="protein sequence ID" value="MBP2401293.1"/>
    <property type="molecule type" value="Genomic_DNA"/>
</dbReference>